<evidence type="ECO:0000256" key="10">
    <source>
        <dbReference type="ARBA" id="ARBA00023128"/>
    </source>
</evidence>
<evidence type="ECO:0000313" key="17">
    <source>
        <dbReference type="EMBL" id="QEH58977.1"/>
    </source>
</evidence>
<accession>A0A5B9XWZ6</accession>
<geneLocation type="mitochondrion" evidence="17"/>
<dbReference type="GO" id="GO:0005743">
    <property type="term" value="C:mitochondrial inner membrane"/>
    <property type="evidence" value="ECO:0007669"/>
    <property type="project" value="UniProtKB-SubCell"/>
</dbReference>
<dbReference type="CDD" id="cd00310">
    <property type="entry name" value="ATP-synt_Fo_a_6"/>
    <property type="match status" value="1"/>
</dbReference>
<evidence type="ECO:0000256" key="11">
    <source>
        <dbReference type="ARBA" id="ARBA00023136"/>
    </source>
</evidence>
<feature type="transmembrane region" description="Helical" evidence="16">
    <location>
        <begin position="138"/>
        <end position="158"/>
    </location>
</feature>
<evidence type="ECO:0000256" key="6">
    <source>
        <dbReference type="ARBA" id="ARBA00022781"/>
    </source>
</evidence>
<dbReference type="InterPro" id="IPR023011">
    <property type="entry name" value="ATP_synth_F0_asu_AS"/>
</dbReference>
<keyword evidence="10 17" id="KW-0496">Mitochondrion</keyword>
<dbReference type="PROSITE" id="PS00449">
    <property type="entry name" value="ATPASE_A"/>
    <property type="match status" value="1"/>
</dbReference>
<dbReference type="CTD" id="4508"/>
<dbReference type="Gene3D" id="1.20.120.220">
    <property type="entry name" value="ATP synthase, F0 complex, subunit A"/>
    <property type="match status" value="1"/>
</dbReference>
<feature type="transmembrane region" description="Helical" evidence="16">
    <location>
        <begin position="101"/>
        <end position="118"/>
    </location>
</feature>
<evidence type="ECO:0000256" key="9">
    <source>
        <dbReference type="ARBA" id="ARBA00023065"/>
    </source>
</evidence>
<comment type="subunit">
    <text evidence="14">Component of the ATP synthase complex composed at least of ATP5F1A/subunit alpha, ATP5F1B/subunit beta, ATP5MC1/subunit c (homooctomer), MT-ATP6/subunit a, MT-ATP8/subunit 8, ATP5ME/subunit e, ATP5MF/subunit f, ATP5MG/subunit g, ATP5MK/subunit k, ATP5MJ/subunit j, ATP5F1C/subunit gamma, ATP5F1D/subunit delta, ATP5F1E/subunit epsilon, ATP5PF/subunit F6, ATP5PB/subunit b, ATP5PD/subunit d, ATP5PO/subunit OSCP. ATP synthase complex consists of a soluble F(1) head domain (subunits alpha(3) and beta(3)) - the catalytic core - and a membrane F(0) domain - the membrane proton channel (subunits c, a, 8, e, f, g, k and j). These two domains are linked by a central stalk (subunits gamma, delta, and epsilon) rotating inside the F1 region and a stationary peripheral stalk (subunits F6, b, d, and OSCP). Interacts with DNAJC30; interaction is direct.</text>
</comment>
<evidence type="ECO:0000256" key="4">
    <source>
        <dbReference type="ARBA" id="ARBA00022547"/>
    </source>
</evidence>
<dbReference type="InterPro" id="IPR035908">
    <property type="entry name" value="F0_ATP_A_sf"/>
</dbReference>
<evidence type="ECO:0000256" key="3">
    <source>
        <dbReference type="ARBA" id="ARBA00022448"/>
    </source>
</evidence>
<keyword evidence="4" id="KW-0138">CF(0)</keyword>
<feature type="transmembrane region" description="Helical" evidence="16">
    <location>
        <begin position="69"/>
        <end position="89"/>
    </location>
</feature>
<keyword evidence="12" id="KW-0066">ATP synthesis</keyword>
<keyword evidence="11 16" id="KW-0472">Membrane</keyword>
<keyword evidence="3" id="KW-0813">Transport</keyword>
<dbReference type="SUPFAM" id="SSF81336">
    <property type="entry name" value="F1F0 ATP synthase subunit A"/>
    <property type="match status" value="1"/>
</dbReference>
<keyword evidence="9" id="KW-0406">Ion transport</keyword>
<sequence>MILSFFDQFSSPVLYGIPLMGLAIAAPWILFPSPSIRWFSNRSVGAQTWALSVFVRQIFSPMSPFAHKWAAVLSAVMVFLLVLNMLGLLPYTFTPTTQLSMNLGLAFPLWMATAIIGMRNQPTKSLAHLLPEGTPTLLIPILIIIETISLFIRPFALGVRLTANLTAGHLLIQLIAKAGLVLMPLMPAVAALTTGLLFLLTALEVAVAMIQAYVFVLLLSLYLQENV</sequence>
<protein>
    <recommendedName>
        <fullName evidence="15">ATP synthase subunit a</fullName>
    </recommendedName>
</protein>
<proteinExistence type="inferred from homology"/>
<evidence type="ECO:0000256" key="13">
    <source>
        <dbReference type="ARBA" id="ARBA00024169"/>
    </source>
</evidence>
<feature type="transmembrane region" description="Helical" evidence="16">
    <location>
        <begin position="12"/>
        <end position="31"/>
    </location>
</feature>
<evidence type="ECO:0000256" key="12">
    <source>
        <dbReference type="ARBA" id="ARBA00023310"/>
    </source>
</evidence>
<dbReference type="AlphaFoldDB" id="A0A5B9XWZ6"/>
<evidence type="ECO:0000256" key="8">
    <source>
        <dbReference type="ARBA" id="ARBA00022989"/>
    </source>
</evidence>
<feature type="transmembrane region" description="Helical" evidence="16">
    <location>
        <begin position="196"/>
        <end position="223"/>
    </location>
</feature>
<feature type="transmembrane region" description="Helical" evidence="16">
    <location>
        <begin position="170"/>
        <end position="190"/>
    </location>
</feature>
<dbReference type="EMBL" id="MK256952">
    <property type="protein sequence ID" value="QEH58977.1"/>
    <property type="molecule type" value="Genomic_DNA"/>
</dbReference>
<evidence type="ECO:0000256" key="2">
    <source>
        <dbReference type="ARBA" id="ARBA00006810"/>
    </source>
</evidence>
<evidence type="ECO:0000256" key="14">
    <source>
        <dbReference type="ARBA" id="ARBA00063051"/>
    </source>
</evidence>
<dbReference type="InterPro" id="IPR045083">
    <property type="entry name" value="ATP_synth_F0_asu_bact/mt"/>
</dbReference>
<dbReference type="GO" id="GO:0046933">
    <property type="term" value="F:proton-transporting ATP synthase activity, rotational mechanism"/>
    <property type="evidence" value="ECO:0007669"/>
    <property type="project" value="TreeGrafter"/>
</dbReference>
<evidence type="ECO:0000256" key="16">
    <source>
        <dbReference type="SAM" id="Phobius"/>
    </source>
</evidence>
<comment type="similarity">
    <text evidence="2">Belongs to the ATPase A chain family.</text>
</comment>
<dbReference type="GeneID" id="41797913"/>
<keyword evidence="6" id="KW-0375">Hydrogen ion transport</keyword>
<evidence type="ECO:0000256" key="5">
    <source>
        <dbReference type="ARBA" id="ARBA00022692"/>
    </source>
</evidence>
<dbReference type="PANTHER" id="PTHR11410">
    <property type="entry name" value="ATP SYNTHASE SUBUNIT A"/>
    <property type="match status" value="1"/>
</dbReference>
<gene>
    <name evidence="17" type="primary">ATP6</name>
</gene>
<evidence type="ECO:0000256" key="15">
    <source>
        <dbReference type="RuleBase" id="RU004450"/>
    </source>
</evidence>
<reference evidence="17" key="1">
    <citation type="journal article" date="2019" name="Mitochondrial DNA Part B Resour">
        <title>The complete mitochondrial genome sequence of Asterorhombus intermedius (Pleuronectiformes: Bothidae).</title>
        <authorList>
            <person name="Chen S."/>
            <person name="Luo H."/>
            <person name="Shi W."/>
            <person name="Kong X."/>
        </authorList>
    </citation>
    <scope>NUCLEOTIDE SEQUENCE</scope>
</reference>
<dbReference type="NCBIfam" id="TIGR01131">
    <property type="entry name" value="ATP_synt_6_or_A"/>
    <property type="match status" value="1"/>
</dbReference>
<dbReference type="Pfam" id="PF00119">
    <property type="entry name" value="ATP-synt_A"/>
    <property type="match status" value="1"/>
</dbReference>
<dbReference type="FunFam" id="1.20.120.220:FF:000004">
    <property type="entry name" value="ATP synthase subunit a"/>
    <property type="match status" value="1"/>
</dbReference>
<keyword evidence="5 16" id="KW-0812">Transmembrane</keyword>
<evidence type="ECO:0000256" key="1">
    <source>
        <dbReference type="ARBA" id="ARBA00004448"/>
    </source>
</evidence>
<dbReference type="RefSeq" id="YP_009692500.1">
    <property type="nucleotide sequence ID" value="NC_044725.1"/>
</dbReference>
<dbReference type="PRINTS" id="PR00123">
    <property type="entry name" value="ATPASEA"/>
</dbReference>
<comment type="catalytic activity">
    <reaction evidence="13">
        <text>H(+)(in) = H(+)(out)</text>
        <dbReference type="Rhea" id="RHEA:34979"/>
        <dbReference type="ChEBI" id="CHEBI:15378"/>
    </reaction>
</comment>
<dbReference type="PANTHER" id="PTHR11410:SF0">
    <property type="entry name" value="ATP SYNTHASE SUBUNIT A"/>
    <property type="match status" value="1"/>
</dbReference>
<organism evidence="17">
    <name type="scientific">Asterorhombus intermedius</name>
    <name type="common">intermediate flounder</name>
    <dbReference type="NCBI Taxonomy" id="1461741"/>
    <lineage>
        <taxon>Eukaryota</taxon>
        <taxon>Metazoa</taxon>
        <taxon>Chordata</taxon>
        <taxon>Craniata</taxon>
        <taxon>Vertebrata</taxon>
        <taxon>Euteleostomi</taxon>
        <taxon>Actinopterygii</taxon>
        <taxon>Neopterygii</taxon>
        <taxon>Teleostei</taxon>
        <taxon>Neoteleostei</taxon>
        <taxon>Acanthomorphata</taxon>
        <taxon>Carangaria</taxon>
        <taxon>Pleuronectiformes</taxon>
        <taxon>Pleuronectoidei</taxon>
        <taxon>Bothidae</taxon>
        <taxon>Asterorhombus</taxon>
    </lineage>
</organism>
<evidence type="ECO:0000256" key="7">
    <source>
        <dbReference type="ARBA" id="ARBA00022792"/>
    </source>
</evidence>
<dbReference type="InterPro" id="IPR000568">
    <property type="entry name" value="ATP_synth_F0_asu"/>
</dbReference>
<name>A0A5B9XWZ6_9PLEU</name>
<keyword evidence="7" id="KW-0999">Mitochondrion inner membrane</keyword>
<comment type="subcellular location">
    <subcellularLocation>
        <location evidence="1 15">Mitochondrion inner membrane</location>
        <topology evidence="1 15">Multi-pass membrane protein</topology>
    </subcellularLocation>
</comment>
<dbReference type="GO" id="GO:0045259">
    <property type="term" value="C:proton-transporting ATP synthase complex"/>
    <property type="evidence" value="ECO:0007669"/>
    <property type="project" value="UniProtKB-KW"/>
</dbReference>
<keyword evidence="8 16" id="KW-1133">Transmembrane helix</keyword>